<feature type="signal peptide" evidence="2">
    <location>
        <begin position="1"/>
        <end position="24"/>
    </location>
</feature>
<dbReference type="CDD" id="cd02258">
    <property type="entry name" value="Peptidase_C25_N"/>
    <property type="match status" value="1"/>
</dbReference>
<keyword evidence="1 2" id="KW-0732">Signal</keyword>
<feature type="domain" description="Gingipain" evidence="3">
    <location>
        <begin position="406"/>
        <end position="778"/>
    </location>
</feature>
<dbReference type="AlphaFoldDB" id="A0A1M5NE94"/>
<feature type="chain" id="PRO_5012522357" evidence="2">
    <location>
        <begin position="25"/>
        <end position="1137"/>
    </location>
</feature>
<keyword evidence="5" id="KW-1185">Reference proteome</keyword>
<dbReference type="InterPro" id="IPR029031">
    <property type="entry name" value="Gingipain_N_sf"/>
</dbReference>
<dbReference type="InterPro" id="IPR029030">
    <property type="entry name" value="Caspase-like_dom_sf"/>
</dbReference>
<sequence>MHCQFTIRWILVTALVSAVSAGHAQETLASNSWFKLGVEKRGVYKVSYDDFKKMGFDPATVDPRQIAIYGNPGGMLPQENDAPRFNALQENAIYIEGEGDGVFDKNDYILFYAEGPDAVHYDAQRQVFAYQSNLYSKKNFYFITVASGSRPARIQTVESVAGNFPVVQQYDDFVYHELEDYNELESGRQWFGERFDLTTSYSFKSDIAGVVENSNVKIVSDVMAQCYDGNGSTFKISLNGTPAGEQNVSAITNSTYAVKGAVRLDTLTLNASTAGAVGQTTQTLTYQYAKGGGTRSVGFLDFFLLNFTRELAVYGDQTFFVSPTSLGQPVSQYRVAAATTDHRVWDITDPLNVQQQAFTVQDGNAQFSAASDVLHDYIVFNANAPAPALVGKVANQNVGTASPVNYIVITHPDFMSEAQRLAAHRGQHNQWSTLVVTPEQIFNEFSSGRQDVSAIRDFIRRKYESGPTQLKAVVFVGKGSYDYKDRLSNNTNFVPTYEARNSLSPLETYSSDDFYALLEPGEGGWGEDPAHAETLDIGVGRIPAKTLDEASHVVTKIIDYDTNRKSQGRWRKDIVFVADDGSLSDGFTSIHQSQADVMSTTIETGNPQFDTHKIFLGTYTKTVKPNGEAIPEVNEAILRDFNRGTLIINYTGHGSEKLWADEKVFTDIDILTLENKLYPFLITATCEFGRQDDPQDISSAELSVLRSNGGTVGLVTTSRPVKSDTNFELNKSFYANLLQKESGQIPTLGEVFRKTKNQSTSGVFNRNFSLLADPGMTLAMTPNIVAAAKPEVASGADTLKALSVVTISGEVQDGNGVLIPAFNGTLHATLYDKQSESVTIGKNNPPFHFKEWSNVLFRGKATVKDGLFSMKFVVPKNIAYEVGAGKLSFYASDSSHMEDAAGALSTPVGGSEKSFAPDNTPPEIRLFMGDTTFVNGGMVLPNTSLLVRLHDASGINTSTYGIGNTLTGVLDDDVQVYALSDYYEADTDDFTRGWVNFPINGLTPGKHTITVKVWDTYNNPAQSVISFIVTDGKSLIIESLSNAPNPFQGESHIFFTHNRSGDDLEAQLYIYNITGQQMMAYNFSIPSSPYQVDLMEINAGDVDGKKLVAGVYLARLAVRSVTNGSKSERVTKLIVVN</sequence>
<proteinExistence type="predicted"/>
<evidence type="ECO:0000256" key="2">
    <source>
        <dbReference type="SAM" id="SignalP"/>
    </source>
</evidence>
<dbReference type="Gene3D" id="3.40.50.10390">
    <property type="entry name" value="Gingipain r, domain 1"/>
    <property type="match status" value="1"/>
</dbReference>
<dbReference type="NCBIfam" id="NF033707">
    <property type="entry name" value="T9SS_sortase"/>
    <property type="match status" value="1"/>
</dbReference>
<dbReference type="Pfam" id="PF01364">
    <property type="entry name" value="Peptidase_C25"/>
    <property type="match status" value="1"/>
</dbReference>
<evidence type="ECO:0000256" key="1">
    <source>
        <dbReference type="ARBA" id="ARBA00022729"/>
    </source>
</evidence>
<dbReference type="GO" id="GO:0008234">
    <property type="term" value="F:cysteine-type peptidase activity"/>
    <property type="evidence" value="ECO:0007669"/>
    <property type="project" value="InterPro"/>
</dbReference>
<organism evidence="4 5">
    <name type="scientific">Chryseolinea serpens</name>
    <dbReference type="NCBI Taxonomy" id="947013"/>
    <lineage>
        <taxon>Bacteria</taxon>
        <taxon>Pseudomonadati</taxon>
        <taxon>Bacteroidota</taxon>
        <taxon>Cytophagia</taxon>
        <taxon>Cytophagales</taxon>
        <taxon>Fulvivirgaceae</taxon>
        <taxon>Chryseolinea</taxon>
    </lineage>
</organism>
<dbReference type="InterPro" id="IPR001769">
    <property type="entry name" value="Gingipain"/>
</dbReference>
<dbReference type="STRING" id="947013.SAMN04488109_2286"/>
<dbReference type="GO" id="GO:0006508">
    <property type="term" value="P:proteolysis"/>
    <property type="evidence" value="ECO:0007669"/>
    <property type="project" value="InterPro"/>
</dbReference>
<evidence type="ECO:0000313" key="5">
    <source>
        <dbReference type="Proteomes" id="UP000184212"/>
    </source>
</evidence>
<dbReference type="SUPFAM" id="SSF52129">
    <property type="entry name" value="Caspase-like"/>
    <property type="match status" value="1"/>
</dbReference>
<evidence type="ECO:0000313" key="4">
    <source>
        <dbReference type="EMBL" id="SHG87894.1"/>
    </source>
</evidence>
<gene>
    <name evidence="4" type="ORF">SAMN04488109_2286</name>
</gene>
<dbReference type="Gene3D" id="3.40.50.1460">
    <property type="match status" value="1"/>
</dbReference>
<evidence type="ECO:0000259" key="3">
    <source>
        <dbReference type="Pfam" id="PF01364"/>
    </source>
</evidence>
<dbReference type="RefSeq" id="WP_073133755.1">
    <property type="nucleotide sequence ID" value="NZ_FQWQ01000001.1"/>
</dbReference>
<name>A0A1M5NE94_9BACT</name>
<accession>A0A1M5NE94</accession>
<protein>
    <submittedName>
        <fullName evidence="4">Por secretion system C-terminal sorting domain-containing protein</fullName>
    </submittedName>
</protein>
<reference evidence="4 5" key="1">
    <citation type="submission" date="2016-11" db="EMBL/GenBank/DDBJ databases">
        <authorList>
            <person name="Jaros S."/>
            <person name="Januszkiewicz K."/>
            <person name="Wedrychowicz H."/>
        </authorList>
    </citation>
    <scope>NUCLEOTIDE SEQUENCE [LARGE SCALE GENOMIC DNA]</scope>
    <source>
        <strain evidence="4 5">DSM 24574</strain>
    </source>
</reference>
<dbReference type="EMBL" id="FQWQ01000001">
    <property type="protein sequence ID" value="SHG87894.1"/>
    <property type="molecule type" value="Genomic_DNA"/>
</dbReference>
<dbReference type="Proteomes" id="UP000184212">
    <property type="component" value="Unassembled WGS sequence"/>
</dbReference>